<dbReference type="EMBL" id="CP014350">
    <property type="protein sequence ID" value="ANA43688.1"/>
    <property type="molecule type" value="Genomic_DNA"/>
</dbReference>
<organism evidence="2 3">
    <name type="scientific">Borrelia hermsii HS1</name>
    <dbReference type="NCBI Taxonomy" id="1867252"/>
    <lineage>
        <taxon>Bacteria</taxon>
        <taxon>Pseudomonadati</taxon>
        <taxon>Spirochaetota</taxon>
        <taxon>Spirochaetia</taxon>
        <taxon>Spirochaetales</taxon>
        <taxon>Borreliaceae</taxon>
        <taxon>Borrelia</taxon>
    </lineage>
</organism>
<evidence type="ECO:0000313" key="3">
    <source>
        <dbReference type="Proteomes" id="UP000078430"/>
    </source>
</evidence>
<keyword evidence="3" id="KW-1185">Reference proteome</keyword>
<feature type="signal peptide" evidence="1">
    <location>
        <begin position="1"/>
        <end position="29"/>
    </location>
</feature>
<dbReference type="Gene3D" id="1.10.3160.10">
    <property type="entry name" value="Bbcrasp-1"/>
    <property type="match status" value="1"/>
</dbReference>
<keyword evidence="1" id="KW-0732">Signal</keyword>
<accession>A0ABN4NXB7</accession>
<reference evidence="2 3" key="2">
    <citation type="journal article" date="2016" name="Genome Announc.">
        <title>Chromosome and Plasmids of the Tick-Borne Relapsing Fever Agent Borrelia hermsii.</title>
        <authorList>
            <person name="Barbour A.G."/>
        </authorList>
    </citation>
    <scope>NUCLEOTIDE SEQUENCE [LARGE SCALE GENOMIC DNA]</scope>
    <source>
        <strain evidence="2 3">HS1</strain>
    </source>
</reference>
<reference evidence="2 3" key="1">
    <citation type="journal article" date="2013" name="J. Bacteriol.">
        <title>Large linear plasmids of Borrelia species that cause relapsing fever.</title>
        <authorList>
            <person name="Miller S.C."/>
            <person name="Porcella S.F."/>
            <person name="Raffel S.J."/>
            <person name="Schwan T.G."/>
            <person name="Barbour A.G."/>
        </authorList>
    </citation>
    <scope>NUCLEOTIDE SEQUENCE [LARGE SCALE GENOMIC DNA]</scope>
    <source>
        <strain evidence="2 3">HS1</strain>
    </source>
</reference>
<evidence type="ECO:0000313" key="2">
    <source>
        <dbReference type="EMBL" id="ANA43688.1"/>
    </source>
</evidence>
<feature type="chain" id="PRO_5045194007" evidence="1">
    <location>
        <begin position="30"/>
        <end position="295"/>
    </location>
</feature>
<dbReference type="Proteomes" id="UP000078430">
    <property type="component" value="Plasmid megaplasmid"/>
</dbReference>
<name>A0ABN4NXB7_BORHE</name>
<evidence type="ECO:0000256" key="1">
    <source>
        <dbReference type="SAM" id="SignalP"/>
    </source>
</evidence>
<protein>
    <submittedName>
        <fullName evidence="2">Uncharacterized protein</fullName>
    </submittedName>
</protein>
<gene>
    <name evidence="2" type="ORF">AXX13_A0220</name>
</gene>
<proteinExistence type="predicted"/>
<geneLocation type="plasmid" evidence="2 3">
    <name>megaplasmid</name>
</geneLocation>
<keyword evidence="2" id="KW-0614">Plasmid</keyword>
<sequence>MIHFMIRTCVVMCILSFLVFLNCNGPAGAPGPAGSAGAPGSRGLQGPAGLREKYWGSKIVKGNKGPCGGYWRDERIDKVEKLILRGSYLDFKGEYCVKNQAFALKEARFNEEIPFEHNEQLKREFGKEWEKTPIYVGLDYNETYVTKLRDIVKNLLESDGEDNKRAAFNLLKVLKISGESVQSFISSIDNNKCLMLLLSEEQLNKLSLLVEKVLFLRGNLIISIQEILDEAAGFDKKDIVKIKDKLKPIIDKDGLINRKVFMRKRDESIKVILDKIENMMFKPRLQLQFGYNGKF</sequence>